<gene>
    <name evidence="2" type="ORF">METZ01_LOCUS1331</name>
</gene>
<dbReference type="PANTHER" id="PTHR48207:SF3">
    <property type="entry name" value="SUCCINATE--HYDROXYMETHYLGLUTARATE COA-TRANSFERASE"/>
    <property type="match status" value="1"/>
</dbReference>
<dbReference type="Gene3D" id="3.30.1540.10">
    <property type="entry name" value="formyl-coa transferase, domain 3"/>
    <property type="match status" value="1"/>
</dbReference>
<dbReference type="EMBL" id="UINC01000070">
    <property type="protein sequence ID" value="SUZ48477.1"/>
    <property type="molecule type" value="Genomic_DNA"/>
</dbReference>
<proteinExistence type="predicted"/>
<dbReference type="GO" id="GO:0008410">
    <property type="term" value="F:CoA-transferase activity"/>
    <property type="evidence" value="ECO:0007669"/>
    <property type="project" value="TreeGrafter"/>
</dbReference>
<dbReference type="SUPFAM" id="SSF89796">
    <property type="entry name" value="CoA-transferase family III (CaiB/BaiF)"/>
    <property type="match status" value="1"/>
</dbReference>
<name>A0A381N1S0_9ZZZZ</name>
<protein>
    <recommendedName>
        <fullName evidence="3">CoA transferase</fullName>
    </recommendedName>
</protein>
<dbReference type="InterPro" id="IPR050483">
    <property type="entry name" value="CoA-transferase_III_domain"/>
</dbReference>
<dbReference type="AlphaFoldDB" id="A0A381N1S0"/>
<evidence type="ECO:0000256" key="1">
    <source>
        <dbReference type="ARBA" id="ARBA00022679"/>
    </source>
</evidence>
<dbReference type="InterPro" id="IPR044855">
    <property type="entry name" value="CoA-Trfase_III_dom3_sf"/>
</dbReference>
<evidence type="ECO:0008006" key="3">
    <source>
        <dbReference type="Google" id="ProtNLM"/>
    </source>
</evidence>
<accession>A0A381N1S0</accession>
<sequence length="411" mass="45200">MFARDRIDLIRQDFARDAAAPLDGVRILDLSRLVAGNALTHVLADFGAEVVKVERPGQGDDLRNWRVEGVSVHWKVYARNKKSITVNMRSDRGRAILLDLVKTAEMLVENFLPGTLEQWDLGPEVLHVVNPKLVIVRISGWGQSGPDRSVPGFGSLVEARSGFAAMNGFADRPPVLPPLALADMVAGLYGAVASLVALRHCEVDQGKGQVVDLPLFDPLLSILGPQAALYELTGELPERLGSRSNLTAPRNSYRCRDGQFVALSASMQSMYERLMRTIGRPELIEDRRFLTNADRVRNNDQLDRVVAQFIEKHDQHDVLQIFRDAGVTVGPVHDTLGMLSDPLVKENKVMVRLPDEDIDSVVMHNVAARLSETPGLIRSPAPTLGEHNNEILGDIGIDEVELSTLGEQGVI</sequence>
<reference evidence="2" key="1">
    <citation type="submission" date="2018-05" db="EMBL/GenBank/DDBJ databases">
        <authorList>
            <person name="Lanie J.A."/>
            <person name="Ng W.-L."/>
            <person name="Kazmierczak K.M."/>
            <person name="Andrzejewski T.M."/>
            <person name="Davidsen T.M."/>
            <person name="Wayne K.J."/>
            <person name="Tettelin H."/>
            <person name="Glass J.I."/>
            <person name="Rusch D."/>
            <person name="Podicherti R."/>
            <person name="Tsui H.-C.T."/>
            <person name="Winkler M.E."/>
        </authorList>
    </citation>
    <scope>NUCLEOTIDE SEQUENCE</scope>
</reference>
<dbReference type="Gene3D" id="3.40.50.10540">
    <property type="entry name" value="Crotonobetainyl-coa:carnitine coa-transferase, domain 1"/>
    <property type="match status" value="1"/>
</dbReference>
<keyword evidence="1" id="KW-0808">Transferase</keyword>
<dbReference type="InterPro" id="IPR003673">
    <property type="entry name" value="CoA-Trfase_fam_III"/>
</dbReference>
<evidence type="ECO:0000313" key="2">
    <source>
        <dbReference type="EMBL" id="SUZ48477.1"/>
    </source>
</evidence>
<organism evidence="2">
    <name type="scientific">marine metagenome</name>
    <dbReference type="NCBI Taxonomy" id="408172"/>
    <lineage>
        <taxon>unclassified sequences</taxon>
        <taxon>metagenomes</taxon>
        <taxon>ecological metagenomes</taxon>
    </lineage>
</organism>
<dbReference type="PANTHER" id="PTHR48207">
    <property type="entry name" value="SUCCINATE--HYDROXYMETHYLGLUTARATE COA-TRANSFERASE"/>
    <property type="match status" value="1"/>
</dbReference>
<dbReference type="Pfam" id="PF02515">
    <property type="entry name" value="CoA_transf_3"/>
    <property type="match status" value="1"/>
</dbReference>
<dbReference type="InterPro" id="IPR023606">
    <property type="entry name" value="CoA-Trfase_III_dom_1_sf"/>
</dbReference>